<comment type="caution">
    <text evidence="7">The sequence shown here is derived from an EMBL/GenBank/DDBJ whole genome shotgun (WGS) entry which is preliminary data.</text>
</comment>
<keyword evidence="3 5" id="KW-1133">Transmembrane helix</keyword>
<feature type="transmembrane region" description="Helical" evidence="5">
    <location>
        <begin position="178"/>
        <end position="201"/>
    </location>
</feature>
<feature type="transmembrane region" description="Helical" evidence="5">
    <location>
        <begin position="12"/>
        <end position="29"/>
    </location>
</feature>
<protein>
    <submittedName>
        <fullName evidence="7">O-antigen ligase family protein</fullName>
    </submittedName>
</protein>
<dbReference type="RefSeq" id="WP_135205241.1">
    <property type="nucleotide sequence ID" value="NZ_SPVF01000006.1"/>
</dbReference>
<feature type="transmembrane region" description="Helical" evidence="5">
    <location>
        <begin position="36"/>
        <end position="56"/>
    </location>
</feature>
<dbReference type="InterPro" id="IPR051533">
    <property type="entry name" value="WaaL-like"/>
</dbReference>
<feature type="transmembrane region" description="Helical" evidence="5">
    <location>
        <begin position="118"/>
        <end position="140"/>
    </location>
</feature>
<feature type="transmembrane region" description="Helical" evidence="5">
    <location>
        <begin position="393"/>
        <end position="410"/>
    </location>
</feature>
<feature type="transmembrane region" description="Helical" evidence="5">
    <location>
        <begin position="364"/>
        <end position="387"/>
    </location>
</feature>
<gene>
    <name evidence="7" type="ORF">E4L96_00280</name>
</gene>
<feature type="domain" description="O-antigen ligase-related" evidence="6">
    <location>
        <begin position="184"/>
        <end position="339"/>
    </location>
</feature>
<dbReference type="OrthoDB" id="8576060at2"/>
<dbReference type="PANTHER" id="PTHR37422:SF23">
    <property type="entry name" value="TEICHURONIC ACID BIOSYNTHESIS PROTEIN TUAE"/>
    <property type="match status" value="1"/>
</dbReference>
<dbReference type="Pfam" id="PF04932">
    <property type="entry name" value="Wzy_C"/>
    <property type="match status" value="1"/>
</dbReference>
<dbReference type="AlphaFoldDB" id="A0A4Y9STV4"/>
<dbReference type="GO" id="GO:0016020">
    <property type="term" value="C:membrane"/>
    <property type="evidence" value="ECO:0007669"/>
    <property type="project" value="UniProtKB-SubCell"/>
</dbReference>
<evidence type="ECO:0000256" key="4">
    <source>
        <dbReference type="ARBA" id="ARBA00023136"/>
    </source>
</evidence>
<dbReference type="Proteomes" id="UP000298438">
    <property type="component" value="Unassembled WGS sequence"/>
</dbReference>
<keyword evidence="7" id="KW-0436">Ligase</keyword>
<evidence type="ECO:0000256" key="5">
    <source>
        <dbReference type="SAM" id="Phobius"/>
    </source>
</evidence>
<comment type="subcellular location">
    <subcellularLocation>
        <location evidence="1">Membrane</location>
        <topology evidence="1">Multi-pass membrane protein</topology>
    </subcellularLocation>
</comment>
<dbReference type="InterPro" id="IPR007016">
    <property type="entry name" value="O-antigen_ligase-rel_domated"/>
</dbReference>
<feature type="transmembrane region" description="Helical" evidence="5">
    <location>
        <begin position="222"/>
        <end position="240"/>
    </location>
</feature>
<dbReference type="GO" id="GO:0016874">
    <property type="term" value="F:ligase activity"/>
    <property type="evidence" value="ECO:0007669"/>
    <property type="project" value="UniProtKB-KW"/>
</dbReference>
<sequence>MNNKPQEKTGLPQTIGGLLVFLLPLVCLTTRNGVSISSFTFLIAAAVLFQPARAALLRVWPQVRWVVLGFGVWFVFNAALVLLRAATPLSELEKPARMFFAFTALLVVLVLQPSRRALWWGIVAGLVIAVPIVAHERFLLLNDRPGGPLNPITFGDQALMLALMAIAAATELRTARHAALLGIGAIAGIAACVISGTRGAWLALPAVGVVFLANSRLVRNRVVILLAGVAGALALAAFAVPETGVQERVDQGLADVRNYFNGTQKFTNVGTRLELWKAASILIGEHPWTGQDLASAHRRVRALAAEGRLDHGIVDLPHFQNDAVQVLVAGGVLGLLAWLPVLVAPMVFFGRQLRRSAQPGRQQVALALAGLVVVTSYICFGLTEVIFWSVGGALLYALLVFLLMGLCLNAKDNDGK</sequence>
<dbReference type="EMBL" id="SPVF01000006">
    <property type="protein sequence ID" value="TFW30232.1"/>
    <property type="molecule type" value="Genomic_DNA"/>
</dbReference>
<keyword evidence="4 5" id="KW-0472">Membrane</keyword>
<evidence type="ECO:0000256" key="3">
    <source>
        <dbReference type="ARBA" id="ARBA00022989"/>
    </source>
</evidence>
<evidence type="ECO:0000256" key="1">
    <source>
        <dbReference type="ARBA" id="ARBA00004141"/>
    </source>
</evidence>
<keyword evidence="2 5" id="KW-0812">Transmembrane</keyword>
<name>A0A4Y9STV4_9BURK</name>
<feature type="transmembrane region" description="Helical" evidence="5">
    <location>
        <begin position="62"/>
        <end position="83"/>
    </location>
</feature>
<feature type="transmembrane region" description="Helical" evidence="5">
    <location>
        <begin position="95"/>
        <end position="112"/>
    </location>
</feature>
<evidence type="ECO:0000256" key="2">
    <source>
        <dbReference type="ARBA" id="ARBA00022692"/>
    </source>
</evidence>
<reference evidence="7 8" key="1">
    <citation type="submission" date="2019-03" db="EMBL/GenBank/DDBJ databases">
        <title>Draft Genome Sequence of Massilia arenosa sp. nov., a Novel Massilia Species Isolated from a Sandy-loam Maize Soil.</title>
        <authorList>
            <person name="Raths R."/>
            <person name="Peta V."/>
            <person name="Bucking H."/>
        </authorList>
    </citation>
    <scope>NUCLEOTIDE SEQUENCE [LARGE SCALE GENOMIC DNA]</scope>
    <source>
        <strain evidence="7 8">MC02</strain>
    </source>
</reference>
<evidence type="ECO:0000313" key="8">
    <source>
        <dbReference type="Proteomes" id="UP000298438"/>
    </source>
</evidence>
<proteinExistence type="predicted"/>
<organism evidence="7 8">
    <name type="scientific">Zemynaea arenosa</name>
    <dbReference type="NCBI Taxonomy" id="2561931"/>
    <lineage>
        <taxon>Bacteria</taxon>
        <taxon>Pseudomonadati</taxon>
        <taxon>Pseudomonadota</taxon>
        <taxon>Betaproteobacteria</taxon>
        <taxon>Burkholderiales</taxon>
        <taxon>Oxalobacteraceae</taxon>
        <taxon>Telluria group</taxon>
        <taxon>Zemynaea</taxon>
    </lineage>
</organism>
<feature type="transmembrane region" description="Helical" evidence="5">
    <location>
        <begin position="152"/>
        <end position="172"/>
    </location>
</feature>
<dbReference type="PANTHER" id="PTHR37422">
    <property type="entry name" value="TEICHURONIC ACID BIOSYNTHESIS PROTEIN TUAE"/>
    <property type="match status" value="1"/>
</dbReference>
<evidence type="ECO:0000313" key="7">
    <source>
        <dbReference type="EMBL" id="TFW30232.1"/>
    </source>
</evidence>
<evidence type="ECO:0000259" key="6">
    <source>
        <dbReference type="Pfam" id="PF04932"/>
    </source>
</evidence>
<keyword evidence="8" id="KW-1185">Reference proteome</keyword>
<accession>A0A4Y9STV4</accession>
<feature type="transmembrane region" description="Helical" evidence="5">
    <location>
        <begin position="323"/>
        <end position="343"/>
    </location>
</feature>